<evidence type="ECO:0000256" key="1">
    <source>
        <dbReference type="SAM" id="MobiDB-lite"/>
    </source>
</evidence>
<dbReference type="AlphaFoldDB" id="A0A835GZQ3"/>
<gene>
    <name evidence="2" type="ORF">IFM89_016845</name>
</gene>
<dbReference type="Proteomes" id="UP000631114">
    <property type="component" value="Unassembled WGS sequence"/>
</dbReference>
<organism evidence="2 3">
    <name type="scientific">Coptis chinensis</name>
    <dbReference type="NCBI Taxonomy" id="261450"/>
    <lineage>
        <taxon>Eukaryota</taxon>
        <taxon>Viridiplantae</taxon>
        <taxon>Streptophyta</taxon>
        <taxon>Embryophyta</taxon>
        <taxon>Tracheophyta</taxon>
        <taxon>Spermatophyta</taxon>
        <taxon>Magnoliopsida</taxon>
        <taxon>Ranunculales</taxon>
        <taxon>Ranunculaceae</taxon>
        <taxon>Coptidoideae</taxon>
        <taxon>Coptis</taxon>
    </lineage>
</organism>
<feature type="compositionally biased region" description="Low complexity" evidence="1">
    <location>
        <begin position="1"/>
        <end position="21"/>
    </location>
</feature>
<evidence type="ECO:0000313" key="2">
    <source>
        <dbReference type="EMBL" id="KAF9588882.1"/>
    </source>
</evidence>
<proteinExistence type="predicted"/>
<feature type="region of interest" description="Disordered" evidence="1">
    <location>
        <begin position="1"/>
        <end position="26"/>
    </location>
</feature>
<name>A0A835GZQ3_9MAGN</name>
<protein>
    <submittedName>
        <fullName evidence="2">Uncharacterized protein</fullName>
    </submittedName>
</protein>
<dbReference type="EMBL" id="JADFTS010000009">
    <property type="protein sequence ID" value="KAF9588882.1"/>
    <property type="molecule type" value="Genomic_DNA"/>
</dbReference>
<comment type="caution">
    <text evidence="2">The sequence shown here is derived from an EMBL/GenBank/DDBJ whole genome shotgun (WGS) entry which is preliminary data.</text>
</comment>
<reference evidence="2 3" key="1">
    <citation type="submission" date="2020-10" db="EMBL/GenBank/DDBJ databases">
        <title>The Coptis chinensis genome and diversification of protoberbering-type alkaloids.</title>
        <authorList>
            <person name="Wang B."/>
            <person name="Shu S."/>
            <person name="Song C."/>
            <person name="Liu Y."/>
        </authorList>
    </citation>
    <scope>NUCLEOTIDE SEQUENCE [LARGE SCALE GENOMIC DNA]</scope>
    <source>
        <strain evidence="2">HL-2020</strain>
        <tissue evidence="2">Leaf</tissue>
    </source>
</reference>
<keyword evidence="3" id="KW-1185">Reference proteome</keyword>
<sequence>MFPLQSSSSSSSSSSTSSLSSPAEDSVDSLDEEFVNAILLMKHHLAVLAQAQVHVPKAPHGGSKKGQKVKHINYALTLEILKANYFVDRPVFSKEDFKRRFCDCIFAYSWLWSGG</sequence>
<accession>A0A835GZQ3</accession>
<evidence type="ECO:0000313" key="3">
    <source>
        <dbReference type="Proteomes" id="UP000631114"/>
    </source>
</evidence>